<organism evidence="3 4">
    <name type="scientific">Cylicostephanus goldi</name>
    <name type="common">Nematode worm</name>
    <dbReference type="NCBI Taxonomy" id="71465"/>
    <lineage>
        <taxon>Eukaryota</taxon>
        <taxon>Metazoa</taxon>
        <taxon>Ecdysozoa</taxon>
        <taxon>Nematoda</taxon>
        <taxon>Chromadorea</taxon>
        <taxon>Rhabditida</taxon>
        <taxon>Rhabditina</taxon>
        <taxon>Rhabditomorpha</taxon>
        <taxon>Strongyloidea</taxon>
        <taxon>Strongylidae</taxon>
        <taxon>Cylicostephanus</taxon>
    </lineage>
</organism>
<dbReference type="AlphaFoldDB" id="A0A3P7M9V0"/>
<protein>
    <submittedName>
        <fullName evidence="3">Uncharacterized protein</fullName>
    </submittedName>
</protein>
<proteinExistence type="predicted"/>
<keyword evidence="4" id="KW-1185">Reference proteome</keyword>
<feature type="compositionally biased region" description="Low complexity" evidence="1">
    <location>
        <begin position="82"/>
        <end position="93"/>
    </location>
</feature>
<evidence type="ECO:0000313" key="4">
    <source>
        <dbReference type="Proteomes" id="UP000271889"/>
    </source>
</evidence>
<reference evidence="3 4" key="1">
    <citation type="submission" date="2018-11" db="EMBL/GenBank/DDBJ databases">
        <authorList>
            <consortium name="Pathogen Informatics"/>
        </authorList>
    </citation>
    <scope>NUCLEOTIDE SEQUENCE [LARGE SCALE GENOMIC DNA]</scope>
</reference>
<evidence type="ECO:0000256" key="1">
    <source>
        <dbReference type="SAM" id="MobiDB-lite"/>
    </source>
</evidence>
<feature type="region of interest" description="Disordered" evidence="1">
    <location>
        <begin position="76"/>
        <end position="96"/>
    </location>
</feature>
<sequence length="126" mass="14125">MQFTSCLLILSMADVMGTNEQPQLDIPTPESLPVQIEVLASELNVRPEELPLPGPVFPYAPYLQQRPDLMPNIAKYFGGKTSAPSDEQSSDSSSYDDRFEKDLAAFPWPSQLYGKIFSQRKLLNDD</sequence>
<dbReference type="EMBL" id="UYRV01105023">
    <property type="protein sequence ID" value="VDN20467.1"/>
    <property type="molecule type" value="Genomic_DNA"/>
</dbReference>
<gene>
    <name evidence="3" type="ORF">CGOC_LOCUS8823</name>
</gene>
<feature type="signal peptide" evidence="2">
    <location>
        <begin position="1"/>
        <end position="17"/>
    </location>
</feature>
<accession>A0A3P7M9V0</accession>
<keyword evidence="2" id="KW-0732">Signal</keyword>
<name>A0A3P7M9V0_CYLGO</name>
<feature type="chain" id="PRO_5018083761" evidence="2">
    <location>
        <begin position="18"/>
        <end position="126"/>
    </location>
</feature>
<dbReference type="Proteomes" id="UP000271889">
    <property type="component" value="Unassembled WGS sequence"/>
</dbReference>
<dbReference type="OrthoDB" id="10421973at2759"/>
<evidence type="ECO:0000313" key="3">
    <source>
        <dbReference type="EMBL" id="VDN20467.1"/>
    </source>
</evidence>
<evidence type="ECO:0000256" key="2">
    <source>
        <dbReference type="SAM" id="SignalP"/>
    </source>
</evidence>